<keyword evidence="1" id="KW-0472">Membrane</keyword>
<evidence type="ECO:0000313" key="4">
    <source>
        <dbReference type="Proteomes" id="UP000011566"/>
    </source>
</evidence>
<dbReference type="InterPro" id="IPR058363">
    <property type="entry name" value="DUF8050"/>
</dbReference>
<organism evidence="3 4">
    <name type="scientific">Halococcus hamelinensis 100A6</name>
    <dbReference type="NCBI Taxonomy" id="1132509"/>
    <lineage>
        <taxon>Archaea</taxon>
        <taxon>Methanobacteriati</taxon>
        <taxon>Methanobacteriota</taxon>
        <taxon>Stenosarchaea group</taxon>
        <taxon>Halobacteria</taxon>
        <taxon>Halobacteriales</taxon>
        <taxon>Halococcaceae</taxon>
        <taxon>Halococcus</taxon>
    </lineage>
</organism>
<dbReference type="eggNOG" id="arCOG06274">
    <property type="taxonomic scope" value="Archaea"/>
</dbReference>
<dbReference type="AlphaFoldDB" id="M0M2V9"/>
<feature type="domain" description="DUF8050" evidence="2">
    <location>
        <begin position="3"/>
        <end position="148"/>
    </location>
</feature>
<feature type="transmembrane region" description="Helical" evidence="1">
    <location>
        <begin position="30"/>
        <end position="50"/>
    </location>
</feature>
<feature type="transmembrane region" description="Helical" evidence="1">
    <location>
        <begin position="113"/>
        <end position="139"/>
    </location>
</feature>
<feature type="transmembrane region" description="Helical" evidence="1">
    <location>
        <begin position="71"/>
        <end position="93"/>
    </location>
</feature>
<dbReference type="Pfam" id="PF26224">
    <property type="entry name" value="DUF8050"/>
    <property type="match status" value="1"/>
</dbReference>
<dbReference type="Proteomes" id="UP000011566">
    <property type="component" value="Unassembled WGS sequence"/>
</dbReference>
<evidence type="ECO:0000259" key="2">
    <source>
        <dbReference type="Pfam" id="PF26224"/>
    </source>
</evidence>
<dbReference type="PATRIC" id="fig|1132509.6.peg.1322"/>
<reference evidence="3 4" key="1">
    <citation type="journal article" date="2014" name="PLoS Genet.">
        <title>Phylogenetically driven sequencing of extremely halophilic archaea reveals strategies for static and dynamic osmo-response.</title>
        <authorList>
            <person name="Becker E.A."/>
            <person name="Seitzer P.M."/>
            <person name="Tritt A."/>
            <person name="Larsen D."/>
            <person name="Krusor M."/>
            <person name="Yao A.I."/>
            <person name="Wu D."/>
            <person name="Madern D."/>
            <person name="Eisen J.A."/>
            <person name="Darling A.E."/>
            <person name="Facciotti M.T."/>
        </authorList>
    </citation>
    <scope>NUCLEOTIDE SEQUENCE [LARGE SCALE GENOMIC DNA]</scope>
    <source>
        <strain evidence="3 4">100A6</strain>
    </source>
</reference>
<accession>M0M2V9</accession>
<dbReference type="OrthoDB" id="214467at2157"/>
<keyword evidence="1" id="KW-0812">Transmembrane</keyword>
<comment type="caution">
    <text evidence="3">The sequence shown here is derived from an EMBL/GenBank/DDBJ whole genome shotgun (WGS) entry which is preliminary data.</text>
</comment>
<gene>
    <name evidence="3" type="ORF">C447_05762</name>
</gene>
<feature type="transmembrane region" description="Helical" evidence="1">
    <location>
        <begin position="7"/>
        <end position="24"/>
    </location>
</feature>
<keyword evidence="4" id="KW-1185">Reference proteome</keyword>
<evidence type="ECO:0000313" key="3">
    <source>
        <dbReference type="EMBL" id="EMA39738.1"/>
    </source>
</evidence>
<proteinExistence type="predicted"/>
<sequence length="154" mass="16648">MSRDRRRVLAVVVVGLVPWVVLFYPGGQEAYFAAGLLSYTGNFVTLPAYLSRAVPDFLPFASVFSILPERLLAWPTSVGLWLLALASTLLGSYEDQRVTDGLLVVAGLSQLTFALGFWTAEGYIAVPVGAVLLVGVGVLDWRSSGRRWLSASRG</sequence>
<dbReference type="RefSeq" id="WP_007691760.1">
    <property type="nucleotide sequence ID" value="NZ_AJRK01000405.1"/>
</dbReference>
<dbReference type="EMBL" id="AOMB01000015">
    <property type="protein sequence ID" value="EMA39738.1"/>
    <property type="molecule type" value="Genomic_DNA"/>
</dbReference>
<protein>
    <recommendedName>
        <fullName evidence="2">DUF8050 domain-containing protein</fullName>
    </recommendedName>
</protein>
<keyword evidence="1" id="KW-1133">Transmembrane helix</keyword>
<name>M0M2V9_9EURY</name>
<evidence type="ECO:0000256" key="1">
    <source>
        <dbReference type="SAM" id="Phobius"/>
    </source>
</evidence>